<proteinExistence type="predicted"/>
<evidence type="ECO:0008006" key="3">
    <source>
        <dbReference type="Google" id="ProtNLM"/>
    </source>
</evidence>
<evidence type="ECO:0000313" key="1">
    <source>
        <dbReference type="EMBL" id="OAE33296.1"/>
    </source>
</evidence>
<dbReference type="GO" id="GO:0009507">
    <property type="term" value="C:chloroplast"/>
    <property type="evidence" value="ECO:0007669"/>
    <property type="project" value="TreeGrafter"/>
</dbReference>
<keyword evidence="2" id="KW-1185">Reference proteome</keyword>
<gene>
    <name evidence="1" type="ORF">AXG93_1200s1580</name>
</gene>
<evidence type="ECO:0000313" key="2">
    <source>
        <dbReference type="Proteomes" id="UP000077202"/>
    </source>
</evidence>
<dbReference type="PANTHER" id="PTHR34685">
    <property type="entry name" value="RED CHLOROPHYLL CATABOLITE REDUCTASE, CHLOROPLASTIC"/>
    <property type="match status" value="1"/>
</dbReference>
<reference evidence="1" key="1">
    <citation type="submission" date="2016-03" db="EMBL/GenBank/DDBJ databases">
        <title>Mechanisms controlling the formation of the plant cell surface in tip-growing cells are functionally conserved among land plants.</title>
        <authorList>
            <person name="Honkanen S."/>
            <person name="Jones V.A."/>
            <person name="Morieri G."/>
            <person name="Champion C."/>
            <person name="Hetherington A.J."/>
            <person name="Kelly S."/>
            <person name="Saint-Marcoux D."/>
            <person name="Proust H."/>
            <person name="Prescott H."/>
            <person name="Dolan L."/>
        </authorList>
    </citation>
    <scope>NUCLEOTIDE SEQUENCE [LARGE SCALE GENOMIC DNA]</scope>
    <source>
        <tissue evidence="1">Whole gametophyte</tissue>
    </source>
</reference>
<dbReference type="InterPro" id="IPR009439">
    <property type="entry name" value="RCC_reductase"/>
</dbReference>
<dbReference type="Gene3D" id="3.40.1500.20">
    <property type="match status" value="2"/>
</dbReference>
<dbReference type="GO" id="GO:0051743">
    <property type="term" value="F:red chlorophyll catabolite reductase activity"/>
    <property type="evidence" value="ECO:0007669"/>
    <property type="project" value="InterPro"/>
</dbReference>
<accession>A0A176WM19</accession>
<protein>
    <recommendedName>
        <fullName evidence="3">Red chlorophyll catabolite reductase</fullName>
    </recommendedName>
</protein>
<dbReference type="Pfam" id="PF06405">
    <property type="entry name" value="RCC_reductase"/>
    <property type="match status" value="2"/>
</dbReference>
<organism evidence="1 2">
    <name type="scientific">Marchantia polymorpha subsp. ruderalis</name>
    <dbReference type="NCBI Taxonomy" id="1480154"/>
    <lineage>
        <taxon>Eukaryota</taxon>
        <taxon>Viridiplantae</taxon>
        <taxon>Streptophyta</taxon>
        <taxon>Embryophyta</taxon>
        <taxon>Marchantiophyta</taxon>
        <taxon>Marchantiopsida</taxon>
        <taxon>Marchantiidae</taxon>
        <taxon>Marchantiales</taxon>
        <taxon>Marchantiaceae</taxon>
        <taxon>Marchantia</taxon>
    </lineage>
</organism>
<name>A0A176WM19_MARPO</name>
<comment type="caution">
    <text evidence="1">The sequence shown here is derived from an EMBL/GenBank/DDBJ whole genome shotgun (WGS) entry which is preliminary data.</text>
</comment>
<dbReference type="PANTHER" id="PTHR34685:SF2">
    <property type="entry name" value="RED CHLOROPHYLL CATABOLITE REDUCTASE, CHLOROPLASTIC"/>
    <property type="match status" value="1"/>
</dbReference>
<sequence length="400" mass="44398">MDVVRCTLSSLAIRNLGSSSIDFRTPRVSVLSSSRLQCSKAAGGGRQPRWRWRWRWLDAGMKPGRARAAATESTFGEMDGIGRGSMPIDGRRFPFLSRAGQNVMTNVCSILEQELGPFLKSSTTPSDVRYFKNEQGNAEGSVFLRAGNDSKDCEQYDCYGTWNLLLREDVSAVGCVNGARAGAVSEVRTDLSACNSLQVDFTLESWLHATLPFGTLDIATLVVMLGPETDSPHFLFEFIQSGPSLVVVLDHLPRKDLVMEAEYQKRFYEDPDLDKIRQLFETAPESKPYISSVLFIRSVVSPTAVLYKLSSSTQVDGGGLEEQIENVVYPGSEKIVKEWVESFRTRGLPVTNVDDMVKRDNQIKTLGIEVDLSVNLPRLFGQEISDRIVHAFRTSGCSKT</sequence>
<dbReference type="AlphaFoldDB" id="A0A176WM19"/>
<dbReference type="EMBL" id="LVLJ01000668">
    <property type="protein sequence ID" value="OAE33296.1"/>
    <property type="molecule type" value="Genomic_DNA"/>
</dbReference>
<dbReference type="GO" id="GO:0015996">
    <property type="term" value="P:chlorophyll catabolic process"/>
    <property type="evidence" value="ECO:0007669"/>
    <property type="project" value="TreeGrafter"/>
</dbReference>
<dbReference type="Proteomes" id="UP000077202">
    <property type="component" value="Unassembled WGS sequence"/>
</dbReference>